<reference evidence="1" key="1">
    <citation type="submission" date="2018-02" db="EMBL/GenBank/DDBJ databases">
        <title>Rhizophora mucronata_Transcriptome.</title>
        <authorList>
            <person name="Meera S.P."/>
            <person name="Sreeshan A."/>
            <person name="Augustine A."/>
        </authorList>
    </citation>
    <scope>NUCLEOTIDE SEQUENCE</scope>
    <source>
        <tissue evidence="1">Leaf</tissue>
    </source>
</reference>
<proteinExistence type="predicted"/>
<sequence>MKSRFPFWLYACYKSRGFWCSHQNDKSFSKSLRYE</sequence>
<dbReference type="EMBL" id="GGEC01082901">
    <property type="protein sequence ID" value="MBX63385.1"/>
    <property type="molecule type" value="Transcribed_RNA"/>
</dbReference>
<organism evidence="1">
    <name type="scientific">Rhizophora mucronata</name>
    <name type="common">Asiatic mangrove</name>
    <dbReference type="NCBI Taxonomy" id="61149"/>
    <lineage>
        <taxon>Eukaryota</taxon>
        <taxon>Viridiplantae</taxon>
        <taxon>Streptophyta</taxon>
        <taxon>Embryophyta</taxon>
        <taxon>Tracheophyta</taxon>
        <taxon>Spermatophyta</taxon>
        <taxon>Magnoliopsida</taxon>
        <taxon>eudicotyledons</taxon>
        <taxon>Gunneridae</taxon>
        <taxon>Pentapetalae</taxon>
        <taxon>rosids</taxon>
        <taxon>fabids</taxon>
        <taxon>Malpighiales</taxon>
        <taxon>Rhizophoraceae</taxon>
        <taxon>Rhizophora</taxon>
    </lineage>
</organism>
<name>A0A2P2Q8S3_RHIMU</name>
<protein>
    <submittedName>
        <fullName evidence="1">Uncharacterized protein</fullName>
    </submittedName>
</protein>
<accession>A0A2P2Q8S3</accession>
<dbReference type="AlphaFoldDB" id="A0A2P2Q8S3"/>
<evidence type="ECO:0000313" key="1">
    <source>
        <dbReference type="EMBL" id="MBX63385.1"/>
    </source>
</evidence>